<dbReference type="FunFam" id="3.40.50.300:FF:000156">
    <property type="entry name" value="ATP-dependent DNA helicase recQ"/>
    <property type="match status" value="1"/>
</dbReference>
<evidence type="ECO:0000256" key="16">
    <source>
        <dbReference type="NCBIfam" id="TIGR01389"/>
    </source>
</evidence>
<dbReference type="GO" id="GO:0003677">
    <property type="term" value="F:DNA binding"/>
    <property type="evidence" value="ECO:0007669"/>
    <property type="project" value="UniProtKB-KW"/>
</dbReference>
<dbReference type="NCBIfam" id="TIGR00614">
    <property type="entry name" value="recQ_fam"/>
    <property type="match status" value="1"/>
</dbReference>
<dbReference type="SMART" id="SM00341">
    <property type="entry name" value="HRDC"/>
    <property type="match status" value="1"/>
</dbReference>
<evidence type="ECO:0000256" key="14">
    <source>
        <dbReference type="ARBA" id="ARBA00023235"/>
    </source>
</evidence>
<evidence type="ECO:0000256" key="10">
    <source>
        <dbReference type="ARBA" id="ARBA00022840"/>
    </source>
</evidence>
<evidence type="ECO:0000256" key="1">
    <source>
        <dbReference type="ARBA" id="ARBA00001946"/>
    </source>
</evidence>
<evidence type="ECO:0000256" key="9">
    <source>
        <dbReference type="ARBA" id="ARBA00022833"/>
    </source>
</evidence>
<evidence type="ECO:0000256" key="15">
    <source>
        <dbReference type="ARBA" id="ARBA00034617"/>
    </source>
</evidence>
<dbReference type="InterPro" id="IPR011545">
    <property type="entry name" value="DEAD/DEAH_box_helicase_dom"/>
</dbReference>
<dbReference type="InterPro" id="IPR027417">
    <property type="entry name" value="P-loop_NTPase"/>
</dbReference>
<keyword evidence="12" id="KW-0233">DNA recombination</keyword>
<dbReference type="PANTHER" id="PTHR13710">
    <property type="entry name" value="DNA HELICASE RECQ FAMILY MEMBER"/>
    <property type="match status" value="1"/>
</dbReference>
<gene>
    <name evidence="20" type="primary">recQ</name>
    <name evidence="20" type="ORF">H2508_02110</name>
</gene>
<evidence type="ECO:0000256" key="11">
    <source>
        <dbReference type="ARBA" id="ARBA00023125"/>
    </source>
</evidence>
<dbReference type="InterPro" id="IPR044876">
    <property type="entry name" value="HRDC_dom_sf"/>
</dbReference>
<accession>A0A7W2YJ40</accession>
<proteinExistence type="inferred from homology"/>
<reference evidence="20 21" key="1">
    <citation type="submission" date="2020-07" db="EMBL/GenBank/DDBJ databases">
        <title>Halieaceae bacterium, F7430, whole genome shotgun sequencing project.</title>
        <authorList>
            <person name="Jiang S."/>
            <person name="Liu Z.W."/>
            <person name="Du Z.J."/>
        </authorList>
    </citation>
    <scope>NUCLEOTIDE SEQUENCE [LARGE SCALE GENOMIC DNA]</scope>
    <source>
        <strain evidence="20 21">F7430</strain>
    </source>
</reference>
<comment type="caution">
    <text evidence="20">The sequence shown here is derived from an EMBL/GenBank/DDBJ whole genome shotgun (WGS) entry which is preliminary data.</text>
</comment>
<dbReference type="SMART" id="SM00490">
    <property type="entry name" value="HELICc"/>
    <property type="match status" value="1"/>
</dbReference>
<evidence type="ECO:0000256" key="6">
    <source>
        <dbReference type="ARBA" id="ARBA00022763"/>
    </source>
</evidence>
<evidence type="ECO:0000256" key="7">
    <source>
        <dbReference type="ARBA" id="ARBA00022801"/>
    </source>
</evidence>
<comment type="similarity">
    <text evidence="3">Belongs to the helicase family. RecQ subfamily.</text>
</comment>
<dbReference type="FunFam" id="1.10.150.80:FF:000002">
    <property type="entry name" value="ATP-dependent DNA helicase RecQ"/>
    <property type="match status" value="1"/>
</dbReference>
<organism evidence="20 21">
    <name type="scientific">Sediminihaliea albiluteola</name>
    <dbReference type="NCBI Taxonomy" id="2758564"/>
    <lineage>
        <taxon>Bacteria</taxon>
        <taxon>Pseudomonadati</taxon>
        <taxon>Pseudomonadota</taxon>
        <taxon>Gammaproteobacteria</taxon>
        <taxon>Cellvibrionales</taxon>
        <taxon>Halieaceae</taxon>
        <taxon>Sediminihaliea</taxon>
    </lineage>
</organism>
<dbReference type="InterPro" id="IPR002121">
    <property type="entry name" value="HRDC_dom"/>
</dbReference>
<dbReference type="PANTHER" id="PTHR13710:SF105">
    <property type="entry name" value="ATP-DEPENDENT DNA HELICASE Q1"/>
    <property type="match status" value="1"/>
</dbReference>
<dbReference type="Pfam" id="PF00270">
    <property type="entry name" value="DEAD"/>
    <property type="match status" value="1"/>
</dbReference>
<dbReference type="SMART" id="SM00487">
    <property type="entry name" value="DEXDc"/>
    <property type="match status" value="1"/>
</dbReference>
<evidence type="ECO:0000256" key="12">
    <source>
        <dbReference type="ARBA" id="ARBA00023172"/>
    </source>
</evidence>
<dbReference type="GO" id="GO:0043138">
    <property type="term" value="F:3'-5' DNA helicase activity"/>
    <property type="evidence" value="ECO:0007669"/>
    <property type="project" value="UniProtKB-EC"/>
</dbReference>
<dbReference type="Pfam" id="PF00271">
    <property type="entry name" value="Helicase_C"/>
    <property type="match status" value="1"/>
</dbReference>
<evidence type="ECO:0000256" key="4">
    <source>
        <dbReference type="ARBA" id="ARBA00022723"/>
    </source>
</evidence>
<dbReference type="Gene3D" id="1.10.150.80">
    <property type="entry name" value="HRDC domain"/>
    <property type="match status" value="1"/>
</dbReference>
<evidence type="ECO:0000259" key="19">
    <source>
        <dbReference type="PROSITE" id="PS51194"/>
    </source>
</evidence>
<dbReference type="PROSITE" id="PS51194">
    <property type="entry name" value="HELICASE_CTER"/>
    <property type="match status" value="1"/>
</dbReference>
<dbReference type="InterPro" id="IPR004589">
    <property type="entry name" value="DNA_helicase_ATP-dep_RecQ"/>
</dbReference>
<keyword evidence="9" id="KW-0862">Zinc</keyword>
<dbReference type="GO" id="GO:0030894">
    <property type="term" value="C:replisome"/>
    <property type="evidence" value="ECO:0007669"/>
    <property type="project" value="TreeGrafter"/>
</dbReference>
<dbReference type="Pfam" id="PF09382">
    <property type="entry name" value="RQC"/>
    <property type="match status" value="1"/>
</dbReference>
<sequence>MTTQLSPALDTLQTVFGYSDFRLQQEEIIEGLIAGHDTLVLMPTGGGKSLCYQVPALVREGCGIVVSPLIALMQDQVDALQQLGVRASYLNSTLPADEAYRVERALLTGELDLLYVAPERLIQERTLTLLEQSKIALFAIDEAHCVSQWGHDFRADYLQLSILHQRFPQIPRIALTATADARTRQEIIQRLDLADAKQFIAGFDRPNICYRIALKHNPRQQLLRFLKNEHPKDAGIIYCLSRKKTEDIAAWLNTQGFNALPYHAGLDAKLRATHQSRFLREEGIIMVATIAFGMGIDKPDVRFVAHLDLPKTVESYYQETGRAGRDGQPANAWMIYGLQDVIKLRQMMDNSQGSEEHKRAEQQRLNAMLGLCEITSCRRQALLHYFGDSLTQNCGNCDSCLNPVATWDGTEAAQMALSTAYRSGQRFGVNHLIDVLRGVENERITQLGHDQLSTYGIGKKLDANQWRSVFRQLVARGYLSVDMERYNALRLQDKCRPLLRGEESLDLRRDPVQAPARKQTKQALPDDIDVALWEALRECRRELAEEQGIPPYIILHDRSLKEMCQFLPQNLAEMAQISGIGERKLDKYGAEFLNVIHAHLAEPVT</sequence>
<dbReference type="RefSeq" id="WP_182168746.1">
    <property type="nucleotide sequence ID" value="NZ_JACFXU010000013.1"/>
</dbReference>
<keyword evidence="21" id="KW-1185">Reference proteome</keyword>
<dbReference type="InterPro" id="IPR010997">
    <property type="entry name" value="HRDC-like_sf"/>
</dbReference>
<dbReference type="Gene3D" id="1.10.10.10">
    <property type="entry name" value="Winged helix-like DNA-binding domain superfamily/Winged helix DNA-binding domain"/>
    <property type="match status" value="1"/>
</dbReference>
<dbReference type="CDD" id="cd18794">
    <property type="entry name" value="SF2_C_RecQ"/>
    <property type="match status" value="1"/>
</dbReference>
<keyword evidence="14" id="KW-0413">Isomerase</keyword>
<dbReference type="GO" id="GO:0006310">
    <property type="term" value="P:DNA recombination"/>
    <property type="evidence" value="ECO:0007669"/>
    <property type="project" value="UniProtKB-UniRule"/>
</dbReference>
<evidence type="ECO:0000256" key="5">
    <source>
        <dbReference type="ARBA" id="ARBA00022741"/>
    </source>
</evidence>
<dbReference type="InterPro" id="IPR006293">
    <property type="entry name" value="DNA_helicase_ATP-dep_RecQ_bac"/>
</dbReference>
<dbReference type="Gene3D" id="3.40.50.300">
    <property type="entry name" value="P-loop containing nucleotide triphosphate hydrolases"/>
    <property type="match status" value="2"/>
</dbReference>
<dbReference type="EC" id="5.6.2.4" evidence="16"/>
<evidence type="ECO:0000256" key="8">
    <source>
        <dbReference type="ARBA" id="ARBA00022806"/>
    </source>
</evidence>
<keyword evidence="10" id="KW-0067">ATP-binding</keyword>
<dbReference type="Pfam" id="PF16124">
    <property type="entry name" value="RecQ_Zn_bind"/>
    <property type="match status" value="1"/>
</dbReference>
<keyword evidence="5" id="KW-0547">Nucleotide-binding</keyword>
<dbReference type="PROSITE" id="PS51192">
    <property type="entry name" value="HELICASE_ATP_BIND_1"/>
    <property type="match status" value="1"/>
</dbReference>
<dbReference type="SUPFAM" id="SSF52540">
    <property type="entry name" value="P-loop containing nucleoside triphosphate hydrolases"/>
    <property type="match status" value="2"/>
</dbReference>
<evidence type="ECO:0000259" key="17">
    <source>
        <dbReference type="PROSITE" id="PS50967"/>
    </source>
</evidence>
<feature type="domain" description="Helicase C-terminal" evidence="19">
    <location>
        <begin position="218"/>
        <end position="366"/>
    </location>
</feature>
<dbReference type="InterPro" id="IPR014001">
    <property type="entry name" value="Helicase_ATP-bd"/>
</dbReference>
<keyword evidence="7 20" id="KW-0378">Hydrolase</keyword>
<dbReference type="GO" id="GO:0009432">
    <property type="term" value="P:SOS response"/>
    <property type="evidence" value="ECO:0007669"/>
    <property type="project" value="UniProtKB-UniRule"/>
</dbReference>
<dbReference type="GO" id="GO:0006281">
    <property type="term" value="P:DNA repair"/>
    <property type="evidence" value="ECO:0007669"/>
    <property type="project" value="UniProtKB-KW"/>
</dbReference>
<keyword evidence="8 20" id="KW-0347">Helicase</keyword>
<dbReference type="PROSITE" id="PS50967">
    <property type="entry name" value="HRDC"/>
    <property type="match status" value="1"/>
</dbReference>
<dbReference type="InterPro" id="IPR001650">
    <property type="entry name" value="Helicase_C-like"/>
</dbReference>
<dbReference type="GO" id="GO:0006260">
    <property type="term" value="P:DNA replication"/>
    <property type="evidence" value="ECO:0007669"/>
    <property type="project" value="InterPro"/>
</dbReference>
<keyword evidence="4" id="KW-0479">Metal-binding</keyword>
<feature type="domain" description="HRDC" evidence="17">
    <location>
        <begin position="526"/>
        <end position="605"/>
    </location>
</feature>
<dbReference type="NCBIfam" id="TIGR01389">
    <property type="entry name" value="recQ"/>
    <property type="match status" value="1"/>
</dbReference>
<keyword evidence="13" id="KW-0234">DNA repair</keyword>
<protein>
    <recommendedName>
        <fullName evidence="16">DNA helicase RecQ</fullName>
        <ecNumber evidence="16">5.6.2.4</ecNumber>
    </recommendedName>
</protein>
<keyword evidence="11" id="KW-0238">DNA-binding</keyword>
<dbReference type="GO" id="GO:0005737">
    <property type="term" value="C:cytoplasm"/>
    <property type="evidence" value="ECO:0007669"/>
    <property type="project" value="TreeGrafter"/>
</dbReference>
<evidence type="ECO:0000256" key="13">
    <source>
        <dbReference type="ARBA" id="ARBA00023204"/>
    </source>
</evidence>
<dbReference type="SMART" id="SM00956">
    <property type="entry name" value="RQC"/>
    <property type="match status" value="1"/>
</dbReference>
<feature type="domain" description="Helicase ATP-binding" evidence="18">
    <location>
        <begin position="29"/>
        <end position="197"/>
    </location>
</feature>
<dbReference type="InterPro" id="IPR032284">
    <property type="entry name" value="RecQ_Zn-bd"/>
</dbReference>
<evidence type="ECO:0000313" key="20">
    <source>
        <dbReference type="EMBL" id="MBA6411903.1"/>
    </source>
</evidence>
<dbReference type="InterPro" id="IPR018982">
    <property type="entry name" value="RQC_domain"/>
</dbReference>
<dbReference type="EMBL" id="JACFXU010000013">
    <property type="protein sequence ID" value="MBA6411903.1"/>
    <property type="molecule type" value="Genomic_DNA"/>
</dbReference>
<dbReference type="GO" id="GO:0016787">
    <property type="term" value="F:hydrolase activity"/>
    <property type="evidence" value="ECO:0007669"/>
    <property type="project" value="UniProtKB-KW"/>
</dbReference>
<dbReference type="GO" id="GO:0046872">
    <property type="term" value="F:metal ion binding"/>
    <property type="evidence" value="ECO:0007669"/>
    <property type="project" value="UniProtKB-KW"/>
</dbReference>
<dbReference type="Pfam" id="PF00570">
    <property type="entry name" value="HRDC"/>
    <property type="match status" value="1"/>
</dbReference>
<dbReference type="CDD" id="cd17920">
    <property type="entry name" value="DEXHc_RecQ"/>
    <property type="match status" value="1"/>
</dbReference>
<dbReference type="SUPFAM" id="SSF47819">
    <property type="entry name" value="HRDC-like"/>
    <property type="match status" value="1"/>
</dbReference>
<evidence type="ECO:0000259" key="18">
    <source>
        <dbReference type="PROSITE" id="PS51192"/>
    </source>
</evidence>
<dbReference type="AlphaFoldDB" id="A0A7W2YJ40"/>
<evidence type="ECO:0000313" key="21">
    <source>
        <dbReference type="Proteomes" id="UP000539350"/>
    </source>
</evidence>
<dbReference type="GO" id="GO:0009378">
    <property type="term" value="F:four-way junction helicase activity"/>
    <property type="evidence" value="ECO:0007669"/>
    <property type="project" value="TreeGrafter"/>
</dbReference>
<comment type="catalytic activity">
    <reaction evidence="15">
        <text>Couples ATP hydrolysis with the unwinding of duplex DNA by translocating in the 3'-5' direction.</text>
        <dbReference type="EC" id="5.6.2.4"/>
    </reaction>
</comment>
<dbReference type="FunFam" id="3.40.50.300:FF:000296">
    <property type="entry name" value="ATP-dependent DNA helicase RecQ"/>
    <property type="match status" value="1"/>
</dbReference>
<dbReference type="FunFam" id="1.10.10.10:FF:000175">
    <property type="entry name" value="ATP-dependent DNA helicase RecQ"/>
    <property type="match status" value="1"/>
</dbReference>
<dbReference type="GO" id="GO:0005524">
    <property type="term" value="F:ATP binding"/>
    <property type="evidence" value="ECO:0007669"/>
    <property type="project" value="UniProtKB-KW"/>
</dbReference>
<dbReference type="Proteomes" id="UP000539350">
    <property type="component" value="Unassembled WGS sequence"/>
</dbReference>
<evidence type="ECO:0000256" key="2">
    <source>
        <dbReference type="ARBA" id="ARBA00001947"/>
    </source>
</evidence>
<evidence type="ECO:0000256" key="3">
    <source>
        <dbReference type="ARBA" id="ARBA00005446"/>
    </source>
</evidence>
<comment type="cofactor">
    <cofactor evidence="1">
        <name>Mg(2+)</name>
        <dbReference type="ChEBI" id="CHEBI:18420"/>
    </cofactor>
</comment>
<keyword evidence="6" id="KW-0227">DNA damage</keyword>
<dbReference type="InterPro" id="IPR036388">
    <property type="entry name" value="WH-like_DNA-bd_sf"/>
</dbReference>
<comment type="cofactor">
    <cofactor evidence="2">
        <name>Zn(2+)</name>
        <dbReference type="ChEBI" id="CHEBI:29105"/>
    </cofactor>
</comment>
<name>A0A7W2YJ40_9GAMM</name>
<dbReference type="GO" id="GO:0043590">
    <property type="term" value="C:bacterial nucleoid"/>
    <property type="evidence" value="ECO:0007669"/>
    <property type="project" value="TreeGrafter"/>
</dbReference>